<dbReference type="Proteomes" id="UP000765509">
    <property type="component" value="Unassembled WGS sequence"/>
</dbReference>
<sequence>MVIQSHANSKNEEICRCVGIAASWGDNGGVRQRTIYTRIRWFGVREIGWLTRKRGEVDYVRWHAIIHMSWFVALFQDANASHMNPYTCAGSDNAKSSLRLYGLPTLHMQIITLVRAPKNSKNSLRPCRLPMPPTEFLTLCRFPTIQAIPYACAGSDNAKNSLRLCRRPTIHTQILRLVKVPDNAKSSLCLCRLLTVHTPILTLVKVPNNAENVCHCKLPTIHTPILPLVKVPKNAKNSLPCAGFQQFTCQSLHL</sequence>
<comment type="caution">
    <text evidence="1">The sequence shown here is derived from an EMBL/GenBank/DDBJ whole genome shotgun (WGS) entry which is preliminary data.</text>
</comment>
<evidence type="ECO:0000313" key="2">
    <source>
        <dbReference type="Proteomes" id="UP000765509"/>
    </source>
</evidence>
<dbReference type="EMBL" id="AVOT02111044">
    <property type="protein sequence ID" value="MBW0581855.1"/>
    <property type="molecule type" value="Genomic_DNA"/>
</dbReference>
<evidence type="ECO:0000313" key="1">
    <source>
        <dbReference type="EMBL" id="MBW0581855.1"/>
    </source>
</evidence>
<protein>
    <submittedName>
        <fullName evidence="1">Uncharacterized protein</fullName>
    </submittedName>
</protein>
<gene>
    <name evidence="1" type="ORF">O181_121570</name>
</gene>
<dbReference type="OrthoDB" id="2519008at2759"/>
<proteinExistence type="predicted"/>
<keyword evidence="2" id="KW-1185">Reference proteome</keyword>
<reference evidence="1" key="1">
    <citation type="submission" date="2021-03" db="EMBL/GenBank/DDBJ databases">
        <title>Draft genome sequence of rust myrtle Austropuccinia psidii MF-1, a brazilian biotype.</title>
        <authorList>
            <person name="Quecine M.C."/>
            <person name="Pachon D.M.R."/>
            <person name="Bonatelli M.L."/>
            <person name="Correr F.H."/>
            <person name="Franceschini L.M."/>
            <person name="Leite T.F."/>
            <person name="Margarido G.R.A."/>
            <person name="Almeida C.A."/>
            <person name="Ferrarezi J.A."/>
            <person name="Labate C.A."/>
        </authorList>
    </citation>
    <scope>NUCLEOTIDE SEQUENCE</scope>
    <source>
        <strain evidence="1">MF-1</strain>
    </source>
</reference>
<organism evidence="1 2">
    <name type="scientific">Austropuccinia psidii MF-1</name>
    <dbReference type="NCBI Taxonomy" id="1389203"/>
    <lineage>
        <taxon>Eukaryota</taxon>
        <taxon>Fungi</taxon>
        <taxon>Dikarya</taxon>
        <taxon>Basidiomycota</taxon>
        <taxon>Pucciniomycotina</taxon>
        <taxon>Pucciniomycetes</taxon>
        <taxon>Pucciniales</taxon>
        <taxon>Sphaerophragmiaceae</taxon>
        <taxon>Austropuccinia</taxon>
    </lineage>
</organism>
<name>A0A9Q3Q2F9_9BASI</name>
<accession>A0A9Q3Q2F9</accession>
<dbReference type="AlphaFoldDB" id="A0A9Q3Q2F9"/>